<dbReference type="EMBL" id="MCGR01000004">
    <property type="protein sequence ID" value="ORY90130.1"/>
    <property type="molecule type" value="Genomic_DNA"/>
</dbReference>
<dbReference type="CDD" id="cd03457">
    <property type="entry name" value="intradiol_dioxygenase_like"/>
    <property type="match status" value="1"/>
</dbReference>
<comment type="caution">
    <text evidence="3">The sequence shown here is derived from an EMBL/GenBank/DDBJ whole genome shotgun (WGS) entry which is preliminary data.</text>
</comment>
<proteinExistence type="predicted"/>
<sequence length="363" mass="40937">MKFTSALFGAAALVSAVAAHGDVHEPSTPEEVAAYHARQEQLFLCAPKLKVYNEQRRKKLQEQLGGIPSTDASTMFLEGAFEQDGSAQKTLECSPAEDEARMRNHSCTLTPQVTQGPYYHEAGHPIRQNMAEDQLGLLFYMDVGIIDVNTCEPVEGVLVDLWHANTTGHYAGHADPDPDLYWEGPAPYGVRKGLLTKFPRWNTFETWLRGAWPTNKNGVAQFTSIFPGYYTGRATHVHIKVHTKWEPYQNGTFKTGGIVHTGQFFVEDHINEVIDKIHPYTENPIKNKWGRTRNWDDSLKIYQESHQNGYFPTFELTKLGGNIQSGLYGQITVGVDMKKDYDRTSTNQVPYVLHEEIWGDSSD</sequence>
<dbReference type="SUPFAM" id="SSF49482">
    <property type="entry name" value="Aromatic compound dioxygenase"/>
    <property type="match status" value="1"/>
</dbReference>
<name>A0A1Y2G0P1_9BASI</name>
<dbReference type="OrthoDB" id="121380at2759"/>
<dbReference type="InterPro" id="IPR015889">
    <property type="entry name" value="Intradiol_dOase_core"/>
</dbReference>
<feature type="chain" id="PRO_5011012282" evidence="1">
    <location>
        <begin position="20"/>
        <end position="363"/>
    </location>
</feature>
<dbReference type="InterPro" id="IPR000627">
    <property type="entry name" value="Intradiol_dOase_C"/>
</dbReference>
<organism evidence="3 4">
    <name type="scientific">Leucosporidium creatinivorum</name>
    <dbReference type="NCBI Taxonomy" id="106004"/>
    <lineage>
        <taxon>Eukaryota</taxon>
        <taxon>Fungi</taxon>
        <taxon>Dikarya</taxon>
        <taxon>Basidiomycota</taxon>
        <taxon>Pucciniomycotina</taxon>
        <taxon>Microbotryomycetes</taxon>
        <taxon>Leucosporidiales</taxon>
        <taxon>Leucosporidium</taxon>
    </lineage>
</organism>
<dbReference type="PANTHER" id="PTHR34315">
    <property type="match status" value="1"/>
</dbReference>
<feature type="signal peptide" evidence="1">
    <location>
        <begin position="1"/>
        <end position="19"/>
    </location>
</feature>
<dbReference type="Gene3D" id="2.60.130.10">
    <property type="entry name" value="Aromatic compound dioxygenase"/>
    <property type="match status" value="1"/>
</dbReference>
<gene>
    <name evidence="3" type="ORF">BCR35DRAFT_299680</name>
</gene>
<evidence type="ECO:0000256" key="1">
    <source>
        <dbReference type="SAM" id="SignalP"/>
    </source>
</evidence>
<dbReference type="InParanoid" id="A0A1Y2G0P1"/>
<evidence type="ECO:0000313" key="3">
    <source>
        <dbReference type="EMBL" id="ORY90130.1"/>
    </source>
</evidence>
<keyword evidence="4" id="KW-1185">Reference proteome</keyword>
<dbReference type="Pfam" id="PF00775">
    <property type="entry name" value="Dioxygenase_C"/>
    <property type="match status" value="1"/>
</dbReference>
<feature type="domain" description="Intradiol ring-cleavage dioxygenases" evidence="2">
    <location>
        <begin position="116"/>
        <end position="242"/>
    </location>
</feature>
<dbReference type="AlphaFoldDB" id="A0A1Y2G0P1"/>
<evidence type="ECO:0000259" key="2">
    <source>
        <dbReference type="Pfam" id="PF00775"/>
    </source>
</evidence>
<keyword evidence="1" id="KW-0732">Signal</keyword>
<accession>A0A1Y2G0P1</accession>
<dbReference type="GO" id="GO:0008199">
    <property type="term" value="F:ferric iron binding"/>
    <property type="evidence" value="ECO:0007669"/>
    <property type="project" value="InterPro"/>
</dbReference>
<dbReference type="GO" id="GO:0016702">
    <property type="term" value="F:oxidoreductase activity, acting on single donors with incorporation of molecular oxygen, incorporation of two atoms of oxygen"/>
    <property type="evidence" value="ECO:0007669"/>
    <property type="project" value="InterPro"/>
</dbReference>
<reference evidence="3 4" key="1">
    <citation type="submission" date="2016-07" db="EMBL/GenBank/DDBJ databases">
        <title>Pervasive Adenine N6-methylation of Active Genes in Fungi.</title>
        <authorList>
            <consortium name="DOE Joint Genome Institute"/>
            <person name="Mondo S.J."/>
            <person name="Dannebaum R.O."/>
            <person name="Kuo R.C."/>
            <person name="Labutti K."/>
            <person name="Haridas S."/>
            <person name="Kuo A."/>
            <person name="Salamov A."/>
            <person name="Ahrendt S.R."/>
            <person name="Lipzen A."/>
            <person name="Sullivan W."/>
            <person name="Andreopoulos W.B."/>
            <person name="Clum A."/>
            <person name="Lindquist E."/>
            <person name="Daum C."/>
            <person name="Ramamoorthy G.K."/>
            <person name="Gryganskyi A."/>
            <person name="Culley D."/>
            <person name="Magnuson J.K."/>
            <person name="James T.Y."/>
            <person name="O'Malley M.A."/>
            <person name="Stajich J.E."/>
            <person name="Spatafora J.W."/>
            <person name="Visel A."/>
            <person name="Grigoriev I.V."/>
        </authorList>
    </citation>
    <scope>NUCLEOTIDE SEQUENCE [LARGE SCALE GENOMIC DNA]</scope>
    <source>
        <strain evidence="3 4">62-1032</strain>
    </source>
</reference>
<dbReference type="Proteomes" id="UP000193467">
    <property type="component" value="Unassembled WGS sequence"/>
</dbReference>
<dbReference type="PANTHER" id="PTHR34315:SF4">
    <property type="entry name" value="INTRADIOL RING-CLEAVAGE DIOXYGENASES DOMAIN-CONTAINING PROTEIN"/>
    <property type="match status" value="1"/>
</dbReference>
<protein>
    <submittedName>
        <fullName evidence="3">Intradiol ring-cleavage dioxygenase</fullName>
    </submittedName>
</protein>
<keyword evidence="3" id="KW-0223">Dioxygenase</keyword>
<dbReference type="STRING" id="106004.A0A1Y2G0P1"/>
<keyword evidence="3" id="KW-0560">Oxidoreductase</keyword>
<evidence type="ECO:0000313" key="4">
    <source>
        <dbReference type="Proteomes" id="UP000193467"/>
    </source>
</evidence>